<organism evidence="5 6">
    <name type="scientific">Amphritea japonica ATCC BAA-1530</name>
    <dbReference type="NCBI Taxonomy" id="1278309"/>
    <lineage>
        <taxon>Bacteria</taxon>
        <taxon>Pseudomonadati</taxon>
        <taxon>Pseudomonadota</taxon>
        <taxon>Gammaproteobacteria</taxon>
        <taxon>Oceanospirillales</taxon>
        <taxon>Oceanospirillaceae</taxon>
        <taxon>Amphritea</taxon>
    </lineage>
</organism>
<dbReference type="Pfam" id="PF01814">
    <property type="entry name" value="Hemerythrin"/>
    <property type="match status" value="1"/>
</dbReference>
<comment type="similarity">
    <text evidence="1">Belongs to the hemerythrin family.</text>
</comment>
<gene>
    <name evidence="5" type="ORF">AMJAP_1326</name>
</gene>
<dbReference type="PANTHER" id="PTHR37164:SF1">
    <property type="entry name" value="BACTERIOHEMERYTHRIN"/>
    <property type="match status" value="1"/>
</dbReference>
<dbReference type="OrthoDB" id="1122424at2"/>
<protein>
    <submittedName>
        <fullName evidence="5">Hemerythrin</fullName>
    </submittedName>
</protein>
<keyword evidence="3" id="KW-0408">Iron</keyword>
<dbReference type="InterPro" id="IPR035938">
    <property type="entry name" value="Hemerythrin-like_sf"/>
</dbReference>
<dbReference type="GO" id="GO:0046872">
    <property type="term" value="F:metal ion binding"/>
    <property type="evidence" value="ECO:0007669"/>
    <property type="project" value="UniProtKB-KW"/>
</dbReference>
<dbReference type="RefSeq" id="WP_019621520.1">
    <property type="nucleotide sequence ID" value="NZ_AP014545.1"/>
</dbReference>
<evidence type="ECO:0000313" key="6">
    <source>
        <dbReference type="Proteomes" id="UP000595663"/>
    </source>
</evidence>
<dbReference type="Proteomes" id="UP000595663">
    <property type="component" value="Chromosome"/>
</dbReference>
<sequence length="149" mass="17500">MPVVWMPKISTGNDQIDQDHKYLIALFNSVELAISKPENLKFLPVFFRQLVDYTREHFDREETIQLKIRYPHYAEHKIEHQQIVEHLEKLYLEVQQVVGSNAAKTAPEEISAKLNNEIISLAREWILDHLIKTDGKMAVFLRKHPQDLS</sequence>
<evidence type="ECO:0000256" key="1">
    <source>
        <dbReference type="ARBA" id="ARBA00010587"/>
    </source>
</evidence>
<keyword evidence="6" id="KW-1185">Reference proteome</keyword>
<dbReference type="PANTHER" id="PTHR37164">
    <property type="entry name" value="BACTERIOHEMERYTHRIN"/>
    <property type="match status" value="1"/>
</dbReference>
<dbReference type="InterPro" id="IPR012827">
    <property type="entry name" value="Hemerythrin_metal-bd"/>
</dbReference>
<proteinExistence type="inferred from homology"/>
<evidence type="ECO:0000256" key="2">
    <source>
        <dbReference type="ARBA" id="ARBA00022723"/>
    </source>
</evidence>
<reference evidence="5 6" key="1">
    <citation type="journal article" date="2008" name="Int. J. Syst. Evol. Microbiol.">
        <title>Amphritea japonica sp. nov. and Amphritea balenae sp. nov., isolated from the sediment adjacent to sperm whale carcasses off Kagoshima, Japan.</title>
        <authorList>
            <person name="Miyazaki M."/>
            <person name="Nogi Y."/>
            <person name="Fujiwara Y."/>
            <person name="Kawato M."/>
            <person name="Nagahama T."/>
            <person name="Kubokawa K."/>
            <person name="Horikoshi K."/>
        </authorList>
    </citation>
    <scope>NUCLEOTIDE SEQUENCE [LARGE SCALE GENOMIC DNA]</scope>
    <source>
        <strain evidence="5 6">ATCC BAA-1530</strain>
    </source>
</reference>
<evidence type="ECO:0000259" key="4">
    <source>
        <dbReference type="Pfam" id="PF01814"/>
    </source>
</evidence>
<dbReference type="CDD" id="cd12107">
    <property type="entry name" value="Hemerythrin"/>
    <property type="match status" value="1"/>
</dbReference>
<dbReference type="NCBIfam" id="TIGR02481">
    <property type="entry name" value="hemeryth_dom"/>
    <property type="match status" value="1"/>
</dbReference>
<accession>A0A7R6SS62</accession>
<dbReference type="EMBL" id="AP014545">
    <property type="protein sequence ID" value="BBB25921.1"/>
    <property type="molecule type" value="Genomic_DNA"/>
</dbReference>
<dbReference type="SUPFAM" id="SSF47188">
    <property type="entry name" value="Hemerythrin-like"/>
    <property type="match status" value="1"/>
</dbReference>
<name>A0A7R6SS62_9GAMM</name>
<keyword evidence="2" id="KW-0479">Metal-binding</keyword>
<feature type="domain" description="Hemerythrin-like" evidence="4">
    <location>
        <begin position="12"/>
        <end position="137"/>
    </location>
</feature>
<dbReference type="KEGG" id="ajp:AMJAP_1326"/>
<dbReference type="Gene3D" id="1.20.120.50">
    <property type="entry name" value="Hemerythrin-like"/>
    <property type="match status" value="1"/>
</dbReference>
<evidence type="ECO:0000256" key="3">
    <source>
        <dbReference type="ARBA" id="ARBA00023004"/>
    </source>
</evidence>
<evidence type="ECO:0000313" key="5">
    <source>
        <dbReference type="EMBL" id="BBB25921.1"/>
    </source>
</evidence>
<dbReference type="InterPro" id="IPR050669">
    <property type="entry name" value="Hemerythrin"/>
</dbReference>
<dbReference type="AlphaFoldDB" id="A0A7R6SS62"/>
<dbReference type="InterPro" id="IPR012312">
    <property type="entry name" value="Hemerythrin-like"/>
</dbReference>